<evidence type="ECO:0000313" key="9">
    <source>
        <dbReference type="EMBL" id="RSZ56172.1"/>
    </source>
</evidence>
<dbReference type="InterPro" id="IPR001466">
    <property type="entry name" value="Beta-lactam-related"/>
</dbReference>
<dbReference type="PANTHER" id="PTHR46825">
    <property type="entry name" value="D-ALANYL-D-ALANINE-CARBOXYPEPTIDASE/ENDOPEPTIDASE AMPH"/>
    <property type="match status" value="1"/>
</dbReference>
<keyword evidence="5 6" id="KW-0046">Antibiotic resistance</keyword>
<dbReference type="InterPro" id="IPR001586">
    <property type="entry name" value="Beta-lactam_class-C_AS"/>
</dbReference>
<evidence type="ECO:0000256" key="1">
    <source>
        <dbReference type="ARBA" id="ARBA00001526"/>
    </source>
</evidence>
<dbReference type="Proteomes" id="UP000278085">
    <property type="component" value="Unassembled WGS sequence"/>
</dbReference>
<dbReference type="InterPro" id="IPR058136">
    <property type="entry name" value="AmpC"/>
</dbReference>
<feature type="domain" description="Beta-lactamase-related" evidence="8">
    <location>
        <begin position="62"/>
        <end position="408"/>
    </location>
</feature>
<keyword evidence="10" id="KW-1185">Reference proteome</keyword>
<dbReference type="EMBL" id="RXLQ01000018">
    <property type="protein sequence ID" value="RSZ56172.1"/>
    <property type="molecule type" value="Genomic_DNA"/>
</dbReference>
<dbReference type="GO" id="GO:0030288">
    <property type="term" value="C:outer membrane-bounded periplasmic space"/>
    <property type="evidence" value="ECO:0007669"/>
    <property type="project" value="InterPro"/>
</dbReference>
<dbReference type="InterPro" id="IPR012338">
    <property type="entry name" value="Beta-lactam/transpept-like"/>
</dbReference>
<organism evidence="9 10">
    <name type="scientific">Massilia atriviolacea</name>
    <dbReference type="NCBI Taxonomy" id="2495579"/>
    <lineage>
        <taxon>Bacteria</taxon>
        <taxon>Pseudomonadati</taxon>
        <taxon>Pseudomonadota</taxon>
        <taxon>Betaproteobacteria</taxon>
        <taxon>Burkholderiales</taxon>
        <taxon>Oxalobacteraceae</taxon>
        <taxon>Telluria group</taxon>
        <taxon>Massilia</taxon>
    </lineage>
</organism>
<dbReference type="SUPFAM" id="SSF56601">
    <property type="entry name" value="beta-lactamase/transpeptidase-like"/>
    <property type="match status" value="1"/>
</dbReference>
<sequence>MNRGRAAASPSHRSPANRKGSTTLSTSPKKPTRRLALALIAACCTPFASGADDDSARLRAIVDDAIRPVMAEHRVPGMAVAVTVDGKAHFFNYGLASIEDKTPVSEATLFELGSVSKTLTATLASYAQASGKLALDAHPGAYMTQLKGSPIDKASVLELGTYTAGGLPLQFPEELKDEQMADYFRQWTPQAAPGTQRRYSNPSLGLFGHVTALALKRDFADAMEQQLFPQLGLSSSYLRVPSGAMAKQAWGYDEKNQARRMDPGVMATQAYGVRSTSADMIRFMQVNIAPSQLDEPARRAVQGTHVGYFQVGPMVQGLGWEQYPWPVSLQQLQAGNARTMVMEANPATRIGAPKAPSAPTLFNKTGSTGGFGNYVAFVPAKKIGVVLLANKNYPVPARIKAAHAILERLAP</sequence>
<evidence type="ECO:0000256" key="3">
    <source>
        <dbReference type="ARBA" id="ARBA00012865"/>
    </source>
</evidence>
<evidence type="ECO:0000256" key="4">
    <source>
        <dbReference type="ARBA" id="ARBA00022801"/>
    </source>
</evidence>
<dbReference type="GO" id="GO:0008800">
    <property type="term" value="F:beta-lactamase activity"/>
    <property type="evidence" value="ECO:0007669"/>
    <property type="project" value="UniProtKB-UniRule"/>
</dbReference>
<dbReference type="Pfam" id="PF00144">
    <property type="entry name" value="Beta-lactamase"/>
    <property type="match status" value="1"/>
</dbReference>
<evidence type="ECO:0000313" key="10">
    <source>
        <dbReference type="Proteomes" id="UP000278085"/>
    </source>
</evidence>
<dbReference type="InterPro" id="IPR050491">
    <property type="entry name" value="AmpC-like"/>
</dbReference>
<dbReference type="GO" id="GO:0017001">
    <property type="term" value="P:antibiotic catabolic process"/>
    <property type="evidence" value="ECO:0007669"/>
    <property type="project" value="InterPro"/>
</dbReference>
<evidence type="ECO:0000256" key="7">
    <source>
        <dbReference type="SAM" id="MobiDB-lite"/>
    </source>
</evidence>
<comment type="caution">
    <text evidence="9">The sequence shown here is derived from an EMBL/GenBank/DDBJ whole genome shotgun (WGS) entry which is preliminary data.</text>
</comment>
<dbReference type="AlphaFoldDB" id="A0A430HFA1"/>
<dbReference type="OrthoDB" id="5377431at2"/>
<dbReference type="PROSITE" id="PS00336">
    <property type="entry name" value="BETA_LACTAMASE_C"/>
    <property type="match status" value="1"/>
</dbReference>
<dbReference type="NCBIfam" id="NF033085">
    <property type="entry name" value="bla_class_C"/>
    <property type="match status" value="1"/>
</dbReference>
<evidence type="ECO:0000256" key="2">
    <source>
        <dbReference type="ARBA" id="ARBA00007840"/>
    </source>
</evidence>
<proteinExistence type="inferred from homology"/>
<evidence type="ECO:0000256" key="5">
    <source>
        <dbReference type="ARBA" id="ARBA00023251"/>
    </source>
</evidence>
<gene>
    <name evidence="9" type="ORF">EJB06_26190</name>
</gene>
<dbReference type="EC" id="3.5.2.6" evidence="3 6"/>
<name>A0A430HFA1_9BURK</name>
<reference evidence="9 10" key="1">
    <citation type="submission" date="2018-12" db="EMBL/GenBank/DDBJ databases">
        <authorList>
            <person name="Yang E."/>
        </authorList>
    </citation>
    <scope>NUCLEOTIDE SEQUENCE [LARGE SCALE GENOMIC DNA]</scope>
    <source>
        <strain evidence="9 10">SOD</strain>
    </source>
</reference>
<comment type="catalytic activity">
    <reaction evidence="1 6">
        <text>a beta-lactam + H2O = a substituted beta-amino acid</text>
        <dbReference type="Rhea" id="RHEA:20401"/>
        <dbReference type="ChEBI" id="CHEBI:15377"/>
        <dbReference type="ChEBI" id="CHEBI:35627"/>
        <dbReference type="ChEBI" id="CHEBI:140347"/>
        <dbReference type="EC" id="3.5.2.6"/>
    </reaction>
</comment>
<dbReference type="PANTHER" id="PTHR46825:SF8">
    <property type="entry name" value="BETA-LACTAMASE-RELATED"/>
    <property type="match status" value="1"/>
</dbReference>
<dbReference type="GO" id="GO:0046677">
    <property type="term" value="P:response to antibiotic"/>
    <property type="evidence" value="ECO:0007669"/>
    <property type="project" value="UniProtKB-UniRule"/>
</dbReference>
<evidence type="ECO:0000256" key="6">
    <source>
        <dbReference type="RuleBase" id="RU361140"/>
    </source>
</evidence>
<dbReference type="Gene3D" id="3.40.710.10">
    <property type="entry name" value="DD-peptidase/beta-lactamase superfamily"/>
    <property type="match status" value="1"/>
</dbReference>
<comment type="similarity">
    <text evidence="2 6">Belongs to the class-C beta-lactamase family.</text>
</comment>
<accession>A0A430HFA1</accession>
<keyword evidence="4 6" id="KW-0378">Hydrolase</keyword>
<evidence type="ECO:0000259" key="8">
    <source>
        <dbReference type="Pfam" id="PF00144"/>
    </source>
</evidence>
<protein>
    <recommendedName>
        <fullName evidence="3 6">Beta-lactamase</fullName>
        <ecNumber evidence="3 6">3.5.2.6</ecNumber>
    </recommendedName>
</protein>
<feature type="region of interest" description="Disordered" evidence="7">
    <location>
        <begin position="1"/>
        <end position="30"/>
    </location>
</feature>